<comment type="caution">
    <text evidence="1">The sequence shown here is derived from an EMBL/GenBank/DDBJ whole genome shotgun (WGS) entry which is preliminary data.</text>
</comment>
<organism evidence="1 2">
    <name type="scientific">Kurthia gibsonii</name>
    <dbReference type="NCBI Taxonomy" id="33946"/>
    <lineage>
        <taxon>Bacteria</taxon>
        <taxon>Bacillati</taxon>
        <taxon>Bacillota</taxon>
        <taxon>Bacilli</taxon>
        <taxon>Bacillales</taxon>
        <taxon>Caryophanaceae</taxon>
        <taxon>Kurthia</taxon>
    </lineage>
</organism>
<keyword evidence="2" id="KW-1185">Reference proteome</keyword>
<name>A0ABU9LNJ3_9BACL</name>
<evidence type="ECO:0000313" key="2">
    <source>
        <dbReference type="Proteomes" id="UP001398420"/>
    </source>
</evidence>
<dbReference type="RefSeq" id="WP_068453838.1">
    <property type="nucleotide sequence ID" value="NZ_CP147847.1"/>
</dbReference>
<reference evidence="1 2" key="1">
    <citation type="submission" date="2024-04" db="EMBL/GenBank/DDBJ databases">
        <authorList>
            <person name="Wu Y.S."/>
            <person name="Zhang L."/>
        </authorList>
    </citation>
    <scope>NUCLEOTIDE SEQUENCE [LARGE SCALE GENOMIC DNA]</scope>
    <source>
        <strain evidence="1 2">KG-01</strain>
    </source>
</reference>
<dbReference type="Proteomes" id="UP001398420">
    <property type="component" value="Unassembled WGS sequence"/>
</dbReference>
<gene>
    <name evidence="1" type="ORF">AAF454_07160</name>
</gene>
<dbReference type="EMBL" id="JBCEWA010000004">
    <property type="protein sequence ID" value="MEL5988196.1"/>
    <property type="molecule type" value="Genomic_DNA"/>
</dbReference>
<proteinExistence type="predicted"/>
<evidence type="ECO:0000313" key="1">
    <source>
        <dbReference type="EMBL" id="MEL5988196.1"/>
    </source>
</evidence>
<protein>
    <submittedName>
        <fullName evidence="1">Uncharacterized protein</fullName>
    </submittedName>
</protein>
<accession>A0ABU9LNJ3</accession>
<sequence length="89" mass="9894">MKLTEAGKAFIQKAIANEETLKLRFYGIYQSGDFTIGADIDTLIDTDHIIEVEGYEIGVSPEVMSKLKKATIHAQLHTQDKGLILLNCK</sequence>